<dbReference type="GO" id="GO:0046872">
    <property type="term" value="F:metal ion binding"/>
    <property type="evidence" value="ECO:0007669"/>
    <property type="project" value="UniProtKB-KW"/>
</dbReference>
<evidence type="ECO:0000256" key="2">
    <source>
        <dbReference type="ARBA" id="ARBA00022617"/>
    </source>
</evidence>
<reference evidence="6 7" key="1">
    <citation type="submission" date="2024-10" db="EMBL/GenBank/DDBJ databases">
        <title>Updated reference genomes for cyclostephanoid diatoms.</title>
        <authorList>
            <person name="Roberts W.R."/>
            <person name="Alverson A.J."/>
        </authorList>
    </citation>
    <scope>NUCLEOTIDE SEQUENCE [LARGE SCALE GENOMIC DNA]</scope>
    <source>
        <strain evidence="6 7">AJA228-03</strain>
    </source>
</reference>
<keyword evidence="1" id="KW-0813">Transport</keyword>
<dbReference type="InterPro" id="IPR001486">
    <property type="entry name" value="Hemoglobin_trunc"/>
</dbReference>
<keyword evidence="4" id="KW-0408">Iron</keyword>
<organism evidence="6 7">
    <name type="scientific">Cyclostephanos tholiformis</name>
    <dbReference type="NCBI Taxonomy" id="382380"/>
    <lineage>
        <taxon>Eukaryota</taxon>
        <taxon>Sar</taxon>
        <taxon>Stramenopiles</taxon>
        <taxon>Ochrophyta</taxon>
        <taxon>Bacillariophyta</taxon>
        <taxon>Coscinodiscophyceae</taxon>
        <taxon>Thalassiosirophycidae</taxon>
        <taxon>Stephanodiscales</taxon>
        <taxon>Stephanodiscaceae</taxon>
        <taxon>Cyclostephanos</taxon>
    </lineage>
</organism>
<name>A0ABD3SE72_9STRA</name>
<dbReference type="Proteomes" id="UP001530377">
    <property type="component" value="Unassembled WGS sequence"/>
</dbReference>
<evidence type="ECO:0000256" key="4">
    <source>
        <dbReference type="ARBA" id="ARBA00023004"/>
    </source>
</evidence>
<gene>
    <name evidence="6" type="ORF">ACHAXA_009552</name>
</gene>
<accession>A0ABD3SE72</accession>
<dbReference type="AlphaFoldDB" id="A0ABD3SE72"/>
<evidence type="ECO:0000313" key="7">
    <source>
        <dbReference type="Proteomes" id="UP001530377"/>
    </source>
</evidence>
<dbReference type="Pfam" id="PF01152">
    <property type="entry name" value="Bac_globin"/>
    <property type="match status" value="1"/>
</dbReference>
<keyword evidence="7" id="KW-1185">Reference proteome</keyword>
<proteinExistence type="inferred from homology"/>
<comment type="similarity">
    <text evidence="5">Belongs to the truncated hemoglobin family. Group II subfamily.</text>
</comment>
<dbReference type="InterPro" id="IPR044203">
    <property type="entry name" value="GlbO/GLB3-like"/>
</dbReference>
<dbReference type="EMBL" id="JALLPB020000058">
    <property type="protein sequence ID" value="KAL3822670.1"/>
    <property type="molecule type" value="Genomic_DNA"/>
</dbReference>
<evidence type="ECO:0008006" key="8">
    <source>
        <dbReference type="Google" id="ProtNLM"/>
    </source>
</evidence>
<protein>
    <recommendedName>
        <fullName evidence="8">Globin</fullName>
    </recommendedName>
</protein>
<dbReference type="PANTHER" id="PTHR47366">
    <property type="entry name" value="TWO-ON-TWO HEMOGLOBIN-3"/>
    <property type="match status" value="1"/>
</dbReference>
<dbReference type="InterPro" id="IPR012292">
    <property type="entry name" value="Globin/Proto"/>
</dbReference>
<evidence type="ECO:0000256" key="3">
    <source>
        <dbReference type="ARBA" id="ARBA00022723"/>
    </source>
</evidence>
<dbReference type="Gene3D" id="1.10.490.10">
    <property type="entry name" value="Globins"/>
    <property type="match status" value="1"/>
</dbReference>
<dbReference type="PANTHER" id="PTHR47366:SF1">
    <property type="entry name" value="TWO-ON-TWO HEMOGLOBIN-3"/>
    <property type="match status" value="1"/>
</dbReference>
<evidence type="ECO:0000313" key="6">
    <source>
        <dbReference type="EMBL" id="KAL3822670.1"/>
    </source>
</evidence>
<dbReference type="SUPFAM" id="SSF46458">
    <property type="entry name" value="Globin-like"/>
    <property type="match status" value="1"/>
</dbReference>
<dbReference type="InterPro" id="IPR009050">
    <property type="entry name" value="Globin-like_sf"/>
</dbReference>
<evidence type="ECO:0000256" key="5">
    <source>
        <dbReference type="ARBA" id="ARBA00034496"/>
    </source>
</evidence>
<keyword evidence="2" id="KW-0349">Heme</keyword>
<sequence>MPWFRGIFASSTKFEAIDNQYRYLVQQFGGPELYREKGKGKYDRLVGRHANYKIGTDAAKRWMHHMEGALNEHDMLRGGGERELARSYLRDYFQYTAYYIVVASGYMKDDQLSGGTQLDSGRIW</sequence>
<keyword evidence="3" id="KW-0479">Metal-binding</keyword>
<evidence type="ECO:0000256" key="1">
    <source>
        <dbReference type="ARBA" id="ARBA00022448"/>
    </source>
</evidence>
<comment type="caution">
    <text evidence="6">The sequence shown here is derived from an EMBL/GenBank/DDBJ whole genome shotgun (WGS) entry which is preliminary data.</text>
</comment>